<feature type="disulfide bond" evidence="4">
    <location>
        <begin position="38"/>
        <end position="102"/>
    </location>
</feature>
<dbReference type="InterPro" id="IPR036772">
    <property type="entry name" value="SRCR-like_dom_sf"/>
</dbReference>
<sequence>GTAESAPGNAELRLAGFGSTQCSGRVEIFSGSTWGTVCDDHWDLRAAEVVCRQLNCGTAESAPGSALFGEGTDPILLDNVTCSGSERFLSDCQHNRSQNHDCKHDQDAGVICAELRLAGSGSTQCSGRVEIFSGSTWGTVCDDDWDLEDAEVVCRQLNCGTALRAPGSAVFGKGTDPILLDNVACSGSERSLLDCQHDGYQNHDCTHDQDAGVICAELRLAGSGSTQCSGRVEIFSGSTWGTVCDDHWDLRAAEVVCRQLNCGTALRAPGSVVFGEGTDPILLDDVTCSGSERSLSDCQHDGYQNHDCTHDEDAGVVCSLCFSVNQPPFFLSLVHVQPAGTFLQLPVVLVVLVVLVLLLVVLLLVVIFLVCRRRQQAEQPTLVHSKCNHQDTQFPNYEYTLSPKIIHNSHIAPILLFQWLSELESIATVMQIM</sequence>
<feature type="domain" description="SRCR" evidence="6">
    <location>
        <begin position="115"/>
        <end position="216"/>
    </location>
</feature>
<dbReference type="PROSITE" id="PS50287">
    <property type="entry name" value="SRCR_2"/>
    <property type="match status" value="3"/>
</dbReference>
<proteinExistence type="predicted"/>
<evidence type="ECO:0000256" key="3">
    <source>
        <dbReference type="ARBA" id="ARBA00023157"/>
    </source>
</evidence>
<keyword evidence="5" id="KW-0812">Transmembrane</keyword>
<dbReference type="STRING" id="56723.ENSLBEP00000029409"/>
<dbReference type="InParanoid" id="A0A3Q3GCS4"/>
<dbReference type="GO" id="GO:0016020">
    <property type="term" value="C:membrane"/>
    <property type="evidence" value="ECO:0007669"/>
    <property type="project" value="InterPro"/>
</dbReference>
<evidence type="ECO:0000259" key="6">
    <source>
        <dbReference type="PROSITE" id="PS50287"/>
    </source>
</evidence>
<evidence type="ECO:0000256" key="2">
    <source>
        <dbReference type="ARBA" id="ARBA00022737"/>
    </source>
</evidence>
<feature type="disulfide bond" evidence="4">
    <location>
        <begin position="141"/>
        <end position="205"/>
    </location>
</feature>
<dbReference type="Pfam" id="PF00530">
    <property type="entry name" value="SRCR"/>
    <property type="match status" value="3"/>
</dbReference>
<evidence type="ECO:0000256" key="1">
    <source>
        <dbReference type="ARBA" id="ARBA00022729"/>
    </source>
</evidence>
<keyword evidence="2" id="KW-0677">Repeat</keyword>
<dbReference type="GeneTree" id="ENSGT00940000162108"/>
<keyword evidence="5" id="KW-1133">Transmembrane helix</keyword>
<dbReference type="PANTHER" id="PTHR19331">
    <property type="entry name" value="SCAVENGER RECEPTOR DOMAIN-CONTAINING"/>
    <property type="match status" value="1"/>
</dbReference>
<evidence type="ECO:0000313" key="7">
    <source>
        <dbReference type="Ensembl" id="ENSLBEP00000029409.1"/>
    </source>
</evidence>
<keyword evidence="1" id="KW-0732">Signal</keyword>
<feature type="disulfide bond" evidence="4">
    <location>
        <begin position="185"/>
        <end position="195"/>
    </location>
</feature>
<reference evidence="7" key="1">
    <citation type="submission" date="2025-08" db="UniProtKB">
        <authorList>
            <consortium name="Ensembl"/>
        </authorList>
    </citation>
    <scope>IDENTIFICATION</scope>
</reference>
<reference evidence="7" key="2">
    <citation type="submission" date="2025-09" db="UniProtKB">
        <authorList>
            <consortium name="Ensembl"/>
        </authorList>
    </citation>
    <scope>IDENTIFICATION</scope>
</reference>
<keyword evidence="8" id="KW-1185">Reference proteome</keyword>
<name>A0A3Q3GCS4_9LABR</name>
<feature type="domain" description="SRCR" evidence="6">
    <location>
        <begin position="12"/>
        <end position="113"/>
    </location>
</feature>
<feature type="disulfide bond" evidence="4">
    <location>
        <begin position="51"/>
        <end position="112"/>
    </location>
</feature>
<dbReference type="Ensembl" id="ENSLBET00000030806.1">
    <property type="protein sequence ID" value="ENSLBEP00000029409.1"/>
    <property type="gene ID" value="ENSLBEG00000022273.1"/>
</dbReference>
<feature type="disulfide bond" evidence="4">
    <location>
        <begin position="82"/>
        <end position="92"/>
    </location>
</feature>
<keyword evidence="3 4" id="KW-1015">Disulfide bond</keyword>
<dbReference type="Gene3D" id="3.10.250.10">
    <property type="entry name" value="SRCR-like domain"/>
    <property type="match status" value="3"/>
</dbReference>
<accession>A0A3Q3GCS4</accession>
<feature type="domain" description="SRCR" evidence="6">
    <location>
        <begin position="218"/>
        <end position="319"/>
    </location>
</feature>
<feature type="disulfide bond" evidence="4">
    <location>
        <begin position="257"/>
        <end position="318"/>
    </location>
</feature>
<evidence type="ECO:0000256" key="4">
    <source>
        <dbReference type="PROSITE-ProRule" id="PRU00196"/>
    </source>
</evidence>
<dbReference type="AlphaFoldDB" id="A0A3Q3GCS4"/>
<organism evidence="7 8">
    <name type="scientific">Labrus bergylta</name>
    <name type="common">ballan wrasse</name>
    <dbReference type="NCBI Taxonomy" id="56723"/>
    <lineage>
        <taxon>Eukaryota</taxon>
        <taxon>Metazoa</taxon>
        <taxon>Chordata</taxon>
        <taxon>Craniata</taxon>
        <taxon>Vertebrata</taxon>
        <taxon>Euteleostomi</taxon>
        <taxon>Actinopterygii</taxon>
        <taxon>Neopterygii</taxon>
        <taxon>Teleostei</taxon>
        <taxon>Neoteleostei</taxon>
        <taxon>Acanthomorphata</taxon>
        <taxon>Eupercaria</taxon>
        <taxon>Labriformes</taxon>
        <taxon>Labridae</taxon>
        <taxon>Labrus</taxon>
    </lineage>
</organism>
<dbReference type="FunFam" id="3.10.250.10:FF:000001">
    <property type="entry name" value="Lysyl oxidase 4 isoform X1"/>
    <property type="match status" value="3"/>
</dbReference>
<protein>
    <recommendedName>
        <fullName evidence="6">SRCR domain-containing protein</fullName>
    </recommendedName>
</protein>
<evidence type="ECO:0000313" key="8">
    <source>
        <dbReference type="Proteomes" id="UP000261660"/>
    </source>
</evidence>
<dbReference type="PRINTS" id="PR00258">
    <property type="entry name" value="SPERACTRCPTR"/>
</dbReference>
<dbReference type="SUPFAM" id="SSF56487">
    <property type="entry name" value="SRCR-like"/>
    <property type="match status" value="3"/>
</dbReference>
<evidence type="ECO:0000256" key="5">
    <source>
        <dbReference type="SAM" id="Phobius"/>
    </source>
</evidence>
<feature type="disulfide bond" evidence="4">
    <location>
        <begin position="244"/>
        <end position="308"/>
    </location>
</feature>
<dbReference type="InterPro" id="IPR001190">
    <property type="entry name" value="SRCR"/>
</dbReference>
<feature type="disulfide bond" evidence="4">
    <location>
        <begin position="288"/>
        <end position="298"/>
    </location>
</feature>
<dbReference type="SMART" id="SM00202">
    <property type="entry name" value="SR"/>
    <property type="match status" value="3"/>
</dbReference>
<dbReference type="Proteomes" id="UP000261660">
    <property type="component" value="Unplaced"/>
</dbReference>
<feature type="disulfide bond" evidence="4">
    <location>
        <begin position="154"/>
        <end position="215"/>
    </location>
</feature>
<keyword evidence="5" id="KW-0472">Membrane</keyword>
<feature type="transmembrane region" description="Helical" evidence="5">
    <location>
        <begin position="347"/>
        <end position="371"/>
    </location>
</feature>